<gene>
    <name evidence="1" type="ORF">ACAOBT_LOCUS8524</name>
</gene>
<dbReference type="OrthoDB" id="6626714at2759"/>
<proteinExistence type="predicted"/>
<organism evidence="1 2">
    <name type="scientific">Acanthoscelides obtectus</name>
    <name type="common">Bean weevil</name>
    <name type="synonym">Bruchus obtectus</name>
    <dbReference type="NCBI Taxonomy" id="200917"/>
    <lineage>
        <taxon>Eukaryota</taxon>
        <taxon>Metazoa</taxon>
        <taxon>Ecdysozoa</taxon>
        <taxon>Arthropoda</taxon>
        <taxon>Hexapoda</taxon>
        <taxon>Insecta</taxon>
        <taxon>Pterygota</taxon>
        <taxon>Neoptera</taxon>
        <taxon>Endopterygota</taxon>
        <taxon>Coleoptera</taxon>
        <taxon>Polyphaga</taxon>
        <taxon>Cucujiformia</taxon>
        <taxon>Chrysomeloidea</taxon>
        <taxon>Chrysomelidae</taxon>
        <taxon>Bruchinae</taxon>
        <taxon>Bruchini</taxon>
        <taxon>Acanthoscelides</taxon>
    </lineage>
</organism>
<evidence type="ECO:0000313" key="1">
    <source>
        <dbReference type="EMBL" id="CAH1969749.1"/>
    </source>
</evidence>
<dbReference type="EMBL" id="CAKOFQ010006766">
    <property type="protein sequence ID" value="CAH1969749.1"/>
    <property type="molecule type" value="Genomic_DNA"/>
</dbReference>
<dbReference type="AlphaFoldDB" id="A0A9P0K9C8"/>
<accession>A0A9P0K9C8</accession>
<reference evidence="1" key="1">
    <citation type="submission" date="2022-03" db="EMBL/GenBank/DDBJ databases">
        <authorList>
            <person name="Sayadi A."/>
        </authorList>
    </citation>
    <scope>NUCLEOTIDE SEQUENCE</scope>
</reference>
<evidence type="ECO:0000313" key="2">
    <source>
        <dbReference type="Proteomes" id="UP001152888"/>
    </source>
</evidence>
<sequence>MRYLSYLFDDDVDQETKVKIVANLAKTVHRPTVNATFHRNLNFLVQFMINISMTLFQSKASPCSVDSKLMTVFSTNIQLHGHIMSLFSTLRIRCIH</sequence>
<keyword evidence="2" id="KW-1185">Reference proteome</keyword>
<protein>
    <submittedName>
        <fullName evidence="1">Uncharacterized protein</fullName>
    </submittedName>
</protein>
<name>A0A9P0K9C8_ACAOB</name>
<comment type="caution">
    <text evidence="1">The sequence shown here is derived from an EMBL/GenBank/DDBJ whole genome shotgun (WGS) entry which is preliminary data.</text>
</comment>
<dbReference type="Proteomes" id="UP001152888">
    <property type="component" value="Unassembled WGS sequence"/>
</dbReference>